<name>A0A392Q4H6_9FABA</name>
<reference evidence="1 2" key="1">
    <citation type="journal article" date="2018" name="Front. Plant Sci.">
        <title>Red Clover (Trifolium pratense) and Zigzag Clover (T. medium) - A Picture of Genomic Similarities and Differences.</title>
        <authorList>
            <person name="Dluhosova J."/>
            <person name="Istvanek J."/>
            <person name="Nedelnik J."/>
            <person name="Repkova J."/>
        </authorList>
    </citation>
    <scope>NUCLEOTIDE SEQUENCE [LARGE SCALE GENOMIC DNA]</scope>
    <source>
        <strain evidence="2">cv. 10/8</strain>
        <tissue evidence="1">Leaf</tissue>
    </source>
</reference>
<feature type="non-terminal residue" evidence="1">
    <location>
        <position position="1"/>
    </location>
</feature>
<evidence type="ECO:0000313" key="1">
    <source>
        <dbReference type="EMBL" id="MCI19231.1"/>
    </source>
</evidence>
<dbReference type="Proteomes" id="UP000265520">
    <property type="component" value="Unassembled WGS sequence"/>
</dbReference>
<dbReference type="EMBL" id="LXQA010113839">
    <property type="protein sequence ID" value="MCI19231.1"/>
    <property type="molecule type" value="Genomic_DNA"/>
</dbReference>
<protein>
    <submittedName>
        <fullName evidence="1">ER membrane protein complex subunit 3-like</fullName>
    </submittedName>
</protein>
<evidence type="ECO:0000313" key="2">
    <source>
        <dbReference type="Proteomes" id="UP000265520"/>
    </source>
</evidence>
<organism evidence="1 2">
    <name type="scientific">Trifolium medium</name>
    <dbReference type="NCBI Taxonomy" id="97028"/>
    <lineage>
        <taxon>Eukaryota</taxon>
        <taxon>Viridiplantae</taxon>
        <taxon>Streptophyta</taxon>
        <taxon>Embryophyta</taxon>
        <taxon>Tracheophyta</taxon>
        <taxon>Spermatophyta</taxon>
        <taxon>Magnoliopsida</taxon>
        <taxon>eudicotyledons</taxon>
        <taxon>Gunneridae</taxon>
        <taxon>Pentapetalae</taxon>
        <taxon>rosids</taxon>
        <taxon>fabids</taxon>
        <taxon>Fabales</taxon>
        <taxon>Fabaceae</taxon>
        <taxon>Papilionoideae</taxon>
        <taxon>50 kb inversion clade</taxon>
        <taxon>NPAAA clade</taxon>
        <taxon>Hologalegina</taxon>
        <taxon>IRL clade</taxon>
        <taxon>Trifolieae</taxon>
        <taxon>Trifolium</taxon>
    </lineage>
</organism>
<proteinExistence type="predicted"/>
<comment type="caution">
    <text evidence="1">The sequence shown here is derived from an EMBL/GenBank/DDBJ whole genome shotgun (WGS) entry which is preliminary data.</text>
</comment>
<dbReference type="AlphaFoldDB" id="A0A392Q4H6"/>
<sequence>GLSVEKDNLDITQHDWALPNFEHHAEAVLKKVVS</sequence>
<accession>A0A392Q4H6</accession>
<keyword evidence="2" id="KW-1185">Reference proteome</keyword>